<feature type="active site" evidence="14">
    <location>
        <position position="247"/>
    </location>
</feature>
<evidence type="ECO:0000256" key="5">
    <source>
        <dbReference type="ARBA" id="ARBA00022679"/>
    </source>
</evidence>
<evidence type="ECO:0000313" key="18">
    <source>
        <dbReference type="Proteomes" id="UP000199428"/>
    </source>
</evidence>
<comment type="cofactor">
    <cofactor evidence="2 14">
        <name>Mg(2+)</name>
        <dbReference type="ChEBI" id="CHEBI:18420"/>
    </cofactor>
</comment>
<dbReference type="InterPro" id="IPR011126">
    <property type="entry name" value="Hpr_kin/Pase_Hpr_N"/>
</dbReference>
<dbReference type="SUPFAM" id="SSF53795">
    <property type="entry name" value="PEP carboxykinase-like"/>
    <property type="match status" value="1"/>
</dbReference>
<feature type="active site" description="Proton acceptor; for phosphorylation activity. Proton donor; for dephosphorylation activity" evidence="14">
    <location>
        <position position="181"/>
    </location>
</feature>
<feature type="active site" evidence="14">
    <location>
        <position position="142"/>
    </location>
</feature>
<feature type="binding site" evidence="14">
    <location>
        <begin position="157"/>
        <end position="164"/>
    </location>
    <ligand>
        <name>ATP</name>
        <dbReference type="ChEBI" id="CHEBI:30616"/>
    </ligand>
</feature>
<comment type="function">
    <text evidence="14">Catalyzes the ATP- as well as the pyrophosphate-dependent phosphorylation of a specific serine residue in HPr, a phosphocarrier protein of the phosphoenolpyruvate-dependent sugar phosphotransferase system (PTS). HprK/P also catalyzes the pyrophosphate-producing, inorganic phosphate-dependent dephosphorylation (phosphorolysis) of seryl-phosphorylated HPr (P-Ser-HPr). The two antagonistic activities of HprK/P are regulated by several intracellular metabolites, which change their concentration in response to the absence or presence of rapidly metabolisable carbon sources (glucose, fructose, etc.) in the growth medium. Therefore, by controlling the phosphorylation state of HPr, HPrK/P is a sensor enzyme that plays a major role in the regulation of carbon metabolism and sugar transport: it mediates carbon catabolite repression (CCR), and regulates PTS-catalyzed carbohydrate uptake and inducer exclusion.</text>
</comment>
<comment type="subunit">
    <text evidence="14">Homohexamer.</text>
</comment>
<dbReference type="Gene3D" id="3.40.1390.20">
    <property type="entry name" value="HprK N-terminal domain-like"/>
    <property type="match status" value="1"/>
</dbReference>
<feature type="domain" description="HPr(Ser) kinase/phosphorylase N-terminal" evidence="15">
    <location>
        <begin position="7"/>
        <end position="128"/>
    </location>
</feature>
<dbReference type="GO" id="GO:0000155">
    <property type="term" value="F:phosphorelay sensor kinase activity"/>
    <property type="evidence" value="ECO:0007669"/>
    <property type="project" value="InterPro"/>
</dbReference>
<gene>
    <name evidence="14" type="primary">hprK</name>
    <name evidence="17" type="ORF">SAMN02910350_00344</name>
</gene>
<dbReference type="Pfam" id="PF07475">
    <property type="entry name" value="Hpr_kinase_C"/>
    <property type="match status" value="1"/>
</dbReference>
<comment type="miscellaneous">
    <text evidence="14">Both phosphorylation and phosphorolysis are carried out by the same active site and suggest a common mechanism for both reactions.</text>
</comment>
<dbReference type="EMBL" id="FMWK01000001">
    <property type="protein sequence ID" value="SCZ76625.1"/>
    <property type="molecule type" value="Genomic_DNA"/>
</dbReference>
<dbReference type="InterPro" id="IPR003755">
    <property type="entry name" value="HPr(Ser)_kin/Pase"/>
</dbReference>
<evidence type="ECO:0000256" key="2">
    <source>
        <dbReference type="ARBA" id="ARBA00001946"/>
    </source>
</evidence>
<keyword evidence="9 14" id="KW-0067">ATP-binding</keyword>
<dbReference type="GO" id="GO:0006109">
    <property type="term" value="P:regulation of carbohydrate metabolic process"/>
    <property type="evidence" value="ECO:0007669"/>
    <property type="project" value="UniProtKB-UniRule"/>
</dbReference>
<sequence>MAANKFVTVATVQERFNLTNYTPELNLGEVKVTCSDVNRPALQLHGFYEHFEPSRIQVIGNVEAAYIAKKTDEEKAESFAKLFSYDIPCIIFCRGEKPADVLLKAAVKANVPILGTDRATSEFMSALIFSLNKDFAPYTTIHGVLVDVYGEGLLITGESGIGKSEAALELIRRGHRLVSDDVVEIRRPNNERLYGRAPSITQYLIELRGIGIIDVKSLYGVEAVKDEQRIDLVIKLEDWSKEKEYDRLGMTDEYMNILGIDVTCHSLPIRPGRNLAIICEAAAVNHRQKKMGYNAAEELYRRVQNNIAGEQQ</sequence>
<feature type="active site" evidence="14">
    <location>
        <position position="163"/>
    </location>
</feature>
<dbReference type="Gene3D" id="3.40.50.300">
    <property type="entry name" value="P-loop containing nucleotide triphosphate hydrolases"/>
    <property type="match status" value="1"/>
</dbReference>
<feature type="binding site" evidence="14">
    <location>
        <position position="164"/>
    </location>
    <ligand>
        <name>Mg(2+)</name>
        <dbReference type="ChEBI" id="CHEBI:18420"/>
    </ligand>
</feature>
<dbReference type="PANTHER" id="PTHR30305:SF1">
    <property type="entry name" value="HPR KINASE_PHOSPHORYLASE"/>
    <property type="match status" value="1"/>
</dbReference>
<dbReference type="NCBIfam" id="TIGR00679">
    <property type="entry name" value="hpr-ser"/>
    <property type="match status" value="1"/>
</dbReference>
<dbReference type="SUPFAM" id="SSF75138">
    <property type="entry name" value="HprK N-terminal domain-like"/>
    <property type="match status" value="1"/>
</dbReference>
<organism evidence="17 18">
    <name type="scientific">Pseudobutyrivibrio xylanivorans</name>
    <dbReference type="NCBI Taxonomy" id="185007"/>
    <lineage>
        <taxon>Bacteria</taxon>
        <taxon>Bacillati</taxon>
        <taxon>Bacillota</taxon>
        <taxon>Clostridia</taxon>
        <taxon>Lachnospirales</taxon>
        <taxon>Lachnospiraceae</taxon>
        <taxon>Pseudobutyrivibrio</taxon>
    </lineage>
</organism>
<keyword evidence="7 14" id="KW-0547">Nucleotide-binding</keyword>
<evidence type="ECO:0000256" key="12">
    <source>
        <dbReference type="ARBA" id="ARBA00023277"/>
    </source>
</evidence>
<dbReference type="Pfam" id="PF02603">
    <property type="entry name" value="Hpr_kinase_N"/>
    <property type="match status" value="1"/>
</dbReference>
<keyword evidence="4 14" id="KW-0723">Serine/threonine-protein kinase</keyword>
<dbReference type="GO" id="GO:0005524">
    <property type="term" value="F:ATP binding"/>
    <property type="evidence" value="ECO:0007669"/>
    <property type="project" value="UniProtKB-UniRule"/>
</dbReference>
<keyword evidence="10 14" id="KW-0460">Magnesium</keyword>
<keyword evidence="5 14" id="KW-0808">Transferase</keyword>
<dbReference type="Proteomes" id="UP000199428">
    <property type="component" value="Unassembled WGS sequence"/>
</dbReference>
<dbReference type="GO" id="GO:0004674">
    <property type="term" value="F:protein serine/threonine kinase activity"/>
    <property type="evidence" value="ECO:0007669"/>
    <property type="project" value="UniProtKB-KW"/>
</dbReference>
<evidence type="ECO:0000256" key="1">
    <source>
        <dbReference type="ARBA" id="ARBA00001120"/>
    </source>
</evidence>
<evidence type="ECO:0000256" key="7">
    <source>
        <dbReference type="ARBA" id="ARBA00022741"/>
    </source>
</evidence>
<dbReference type="RefSeq" id="WP_028248311.1">
    <property type="nucleotide sequence ID" value="NZ_FMWK01000001.1"/>
</dbReference>
<feature type="region of interest" description="Important for the catalytic mechanism of both phosphorylation and dephosphorylation" evidence="14">
    <location>
        <begin position="205"/>
        <end position="214"/>
    </location>
</feature>
<dbReference type="EC" id="2.7.11.-" evidence="14"/>
<dbReference type="HAMAP" id="MF_01249">
    <property type="entry name" value="HPr_kinase"/>
    <property type="match status" value="1"/>
</dbReference>
<feature type="region of interest" description="Important for the catalytic mechanism of dephosphorylation" evidence="14">
    <location>
        <begin position="268"/>
        <end position="273"/>
    </location>
</feature>
<dbReference type="CDD" id="cd01918">
    <property type="entry name" value="HprK_C"/>
    <property type="match status" value="1"/>
</dbReference>
<proteinExistence type="inferred from homology"/>
<dbReference type="GO" id="GO:0000287">
    <property type="term" value="F:magnesium ion binding"/>
    <property type="evidence" value="ECO:0007669"/>
    <property type="project" value="UniProtKB-UniRule"/>
</dbReference>
<accession>A0A1G5RRA1</accession>
<dbReference type="InterPro" id="IPR027417">
    <property type="entry name" value="P-loop_NTPase"/>
</dbReference>
<dbReference type="EC" id="2.7.4.-" evidence="14"/>
<feature type="domain" description="HPr kinase/phosphorylase C-terminal" evidence="16">
    <location>
        <begin position="134"/>
        <end position="302"/>
    </location>
</feature>
<evidence type="ECO:0000256" key="11">
    <source>
        <dbReference type="ARBA" id="ARBA00023268"/>
    </source>
</evidence>
<feature type="binding site" evidence="14">
    <location>
        <position position="206"/>
    </location>
    <ligand>
        <name>Mg(2+)</name>
        <dbReference type="ChEBI" id="CHEBI:18420"/>
    </ligand>
</feature>
<dbReference type="AlphaFoldDB" id="A0A1G5RRA1"/>
<name>A0A1G5RRA1_PSEXY</name>
<protein>
    <recommendedName>
        <fullName evidence="14">HPr kinase/phosphorylase</fullName>
        <shortName evidence="14">HPrK/P</shortName>
        <ecNumber evidence="14">2.7.11.-</ecNumber>
        <ecNumber evidence="14">2.7.4.-</ecNumber>
    </recommendedName>
    <alternativeName>
        <fullName evidence="14">HPr(Ser) kinase/phosphorylase</fullName>
    </alternativeName>
</protein>
<reference evidence="17 18" key="1">
    <citation type="submission" date="2016-10" db="EMBL/GenBank/DDBJ databases">
        <authorList>
            <person name="de Groot N.N."/>
        </authorList>
    </citation>
    <scope>NUCLEOTIDE SEQUENCE [LARGE SCALE GENOMIC DNA]</scope>
    <source>
        <strain evidence="17 18">DSM 10317</strain>
    </source>
</reference>
<evidence type="ECO:0000259" key="15">
    <source>
        <dbReference type="Pfam" id="PF02603"/>
    </source>
</evidence>
<evidence type="ECO:0000256" key="3">
    <source>
        <dbReference type="ARBA" id="ARBA00006883"/>
    </source>
</evidence>
<keyword evidence="11 14" id="KW-0511">Multifunctional enzyme</keyword>
<dbReference type="InterPro" id="IPR011104">
    <property type="entry name" value="Hpr_kin/Pase_C"/>
</dbReference>
<evidence type="ECO:0000256" key="8">
    <source>
        <dbReference type="ARBA" id="ARBA00022777"/>
    </source>
</evidence>
<dbReference type="GO" id="GO:0004712">
    <property type="term" value="F:protein serine/threonine/tyrosine kinase activity"/>
    <property type="evidence" value="ECO:0007669"/>
    <property type="project" value="UniProtKB-UniRule"/>
</dbReference>
<comment type="similarity">
    <text evidence="3 14">Belongs to the HPrK/P family.</text>
</comment>
<keyword evidence="6 14" id="KW-0479">Metal-binding</keyword>
<dbReference type="PANTHER" id="PTHR30305">
    <property type="entry name" value="PROTEIN YJDM-RELATED"/>
    <property type="match status" value="1"/>
</dbReference>
<comment type="domain">
    <text evidence="14">The Walker A ATP-binding motif also binds Pi and PPi.</text>
</comment>
<evidence type="ECO:0000259" key="16">
    <source>
        <dbReference type="Pfam" id="PF07475"/>
    </source>
</evidence>
<comment type="catalytic activity">
    <reaction evidence="1 14">
        <text>[HPr protein]-L-serine + ATP = [HPr protein]-O-phospho-L-serine + ADP + H(+)</text>
        <dbReference type="Rhea" id="RHEA:46600"/>
        <dbReference type="Rhea" id="RHEA-COMP:11602"/>
        <dbReference type="Rhea" id="RHEA-COMP:11603"/>
        <dbReference type="ChEBI" id="CHEBI:15378"/>
        <dbReference type="ChEBI" id="CHEBI:29999"/>
        <dbReference type="ChEBI" id="CHEBI:30616"/>
        <dbReference type="ChEBI" id="CHEBI:83421"/>
        <dbReference type="ChEBI" id="CHEBI:456216"/>
    </reaction>
</comment>
<dbReference type="InterPro" id="IPR028979">
    <property type="entry name" value="Ser_kin/Pase_Hpr-like_N_sf"/>
</dbReference>
<comment type="catalytic activity">
    <reaction evidence="13 14">
        <text>[HPr protein]-O-phospho-L-serine + phosphate + H(+) = [HPr protein]-L-serine + diphosphate</text>
        <dbReference type="Rhea" id="RHEA:46604"/>
        <dbReference type="Rhea" id="RHEA-COMP:11602"/>
        <dbReference type="Rhea" id="RHEA-COMP:11603"/>
        <dbReference type="ChEBI" id="CHEBI:15378"/>
        <dbReference type="ChEBI" id="CHEBI:29999"/>
        <dbReference type="ChEBI" id="CHEBI:33019"/>
        <dbReference type="ChEBI" id="CHEBI:43474"/>
        <dbReference type="ChEBI" id="CHEBI:83421"/>
    </reaction>
</comment>
<keyword evidence="12 14" id="KW-0119">Carbohydrate metabolism</keyword>
<dbReference type="FunFam" id="3.40.50.300:FF:000174">
    <property type="entry name" value="HPr kinase/phosphorylase"/>
    <property type="match status" value="1"/>
</dbReference>
<evidence type="ECO:0000313" key="17">
    <source>
        <dbReference type="EMBL" id="SCZ76625.1"/>
    </source>
</evidence>
<evidence type="ECO:0000256" key="14">
    <source>
        <dbReference type="HAMAP-Rule" id="MF_01249"/>
    </source>
</evidence>
<evidence type="ECO:0000256" key="9">
    <source>
        <dbReference type="ARBA" id="ARBA00022840"/>
    </source>
</evidence>
<evidence type="ECO:0000256" key="4">
    <source>
        <dbReference type="ARBA" id="ARBA00022527"/>
    </source>
</evidence>
<evidence type="ECO:0000256" key="6">
    <source>
        <dbReference type="ARBA" id="ARBA00022723"/>
    </source>
</evidence>
<evidence type="ECO:0000256" key="10">
    <source>
        <dbReference type="ARBA" id="ARBA00022842"/>
    </source>
</evidence>
<keyword evidence="8 14" id="KW-0418">Kinase</keyword>
<evidence type="ECO:0000256" key="13">
    <source>
        <dbReference type="ARBA" id="ARBA00047657"/>
    </source>
</evidence>